<dbReference type="GO" id="GO:0003688">
    <property type="term" value="F:DNA replication origin binding"/>
    <property type="evidence" value="ECO:0007669"/>
    <property type="project" value="TreeGrafter"/>
</dbReference>
<dbReference type="GO" id="GO:0006270">
    <property type="term" value="P:DNA replication initiation"/>
    <property type="evidence" value="ECO:0007669"/>
    <property type="project" value="TreeGrafter"/>
</dbReference>
<reference evidence="2" key="1">
    <citation type="journal article" date="2023" name="bioRxiv">
        <title>Scaffold-level genome assemblies of two parasitoid biocontrol wasps reveal the parthenogenesis mechanism and an associated novel virus.</title>
        <authorList>
            <person name="Inwood S."/>
            <person name="Skelly J."/>
            <person name="Guhlin J."/>
            <person name="Harrop T."/>
            <person name="Goldson S."/>
            <person name="Dearden P."/>
        </authorList>
    </citation>
    <scope>NUCLEOTIDE SEQUENCE</scope>
    <source>
        <strain evidence="2">Lincoln</strain>
        <tissue evidence="2">Whole body</tissue>
    </source>
</reference>
<comment type="caution">
    <text evidence="2">The sequence shown here is derived from an EMBL/GenBank/DDBJ whole genome shotgun (WGS) entry which is preliminary data.</text>
</comment>
<evidence type="ECO:0000313" key="3">
    <source>
        <dbReference type="Proteomes" id="UP001168972"/>
    </source>
</evidence>
<sequence length="365" mass="42104">MENVSVSKGIFPMRGNYFIGGKGKRVKNKFFTNELSYKAYKKAWNVIENVAEEINVNMFKQILSDLQNYIGEIRDNRRDDITSEIPTAILLTGINLPDHDENTDVKKTHCTFRLLEAWYFEKCDINTPLVIIIPDFESFNSTILRDFILVLSCYAKTMKFVLVFGVATTLHAIHRSLSYDVTSKLRVQVFHTPTQMKSLSDVLEGTVLSGKTPFKLTGSAFKLLTDIFLFYDFSVDNFLQGFKLCMDLHFHGNNYTSLCCERENIPVQINKLTIDDLNELKKLPSINNYLRKEFNDKCENIHDEEFKNIIIKLLNDYHDSMSGFYPILKCFHYLTYSLPGFRDCAVIDPDGETQSDNLTVKSKCQ</sequence>
<feature type="domain" description="Origin recognition complex subunit 3 N-terminal" evidence="1">
    <location>
        <begin position="103"/>
        <end position="257"/>
    </location>
</feature>
<accession>A0AA39F1P9</accession>
<dbReference type="GO" id="GO:0005664">
    <property type="term" value="C:nuclear origin of replication recognition complex"/>
    <property type="evidence" value="ECO:0007669"/>
    <property type="project" value="InterPro"/>
</dbReference>
<dbReference type="AlphaFoldDB" id="A0AA39F1P9"/>
<dbReference type="GO" id="GO:0031261">
    <property type="term" value="C:DNA replication preinitiation complex"/>
    <property type="evidence" value="ECO:0007669"/>
    <property type="project" value="TreeGrafter"/>
</dbReference>
<dbReference type="Pfam" id="PF07034">
    <property type="entry name" value="ORC3_N"/>
    <property type="match status" value="2"/>
</dbReference>
<dbReference type="EMBL" id="JAQQBR010001835">
    <property type="protein sequence ID" value="KAK0161203.1"/>
    <property type="molecule type" value="Genomic_DNA"/>
</dbReference>
<feature type="domain" description="Origin recognition complex subunit 3 N-terminal" evidence="1">
    <location>
        <begin position="32"/>
        <end position="101"/>
    </location>
</feature>
<dbReference type="InterPro" id="IPR020795">
    <property type="entry name" value="ORC3"/>
</dbReference>
<evidence type="ECO:0000259" key="1">
    <source>
        <dbReference type="Pfam" id="PF07034"/>
    </source>
</evidence>
<reference evidence="2" key="2">
    <citation type="submission" date="2023-03" db="EMBL/GenBank/DDBJ databases">
        <authorList>
            <person name="Inwood S.N."/>
            <person name="Skelly J.G."/>
            <person name="Guhlin J."/>
            <person name="Harrop T.W.R."/>
            <person name="Goldson S.G."/>
            <person name="Dearden P.K."/>
        </authorList>
    </citation>
    <scope>NUCLEOTIDE SEQUENCE</scope>
    <source>
        <strain evidence="2">Lincoln</strain>
        <tissue evidence="2">Whole body</tissue>
    </source>
</reference>
<dbReference type="InterPro" id="IPR045667">
    <property type="entry name" value="ORC3_N"/>
</dbReference>
<dbReference type="PANTHER" id="PTHR12748">
    <property type="entry name" value="ORIGIN RECOGNITION COMPLEX SUBUNIT 3"/>
    <property type="match status" value="1"/>
</dbReference>
<organism evidence="2 3">
    <name type="scientific">Microctonus hyperodae</name>
    <name type="common">Parasitoid wasp</name>
    <dbReference type="NCBI Taxonomy" id="165561"/>
    <lineage>
        <taxon>Eukaryota</taxon>
        <taxon>Metazoa</taxon>
        <taxon>Ecdysozoa</taxon>
        <taxon>Arthropoda</taxon>
        <taxon>Hexapoda</taxon>
        <taxon>Insecta</taxon>
        <taxon>Pterygota</taxon>
        <taxon>Neoptera</taxon>
        <taxon>Endopterygota</taxon>
        <taxon>Hymenoptera</taxon>
        <taxon>Apocrita</taxon>
        <taxon>Ichneumonoidea</taxon>
        <taxon>Braconidae</taxon>
        <taxon>Euphorinae</taxon>
        <taxon>Microctonus</taxon>
    </lineage>
</organism>
<name>A0AA39F1P9_MICHY</name>
<dbReference type="PANTHER" id="PTHR12748:SF0">
    <property type="entry name" value="ORIGIN RECOGNITION COMPLEX SUBUNIT 3"/>
    <property type="match status" value="1"/>
</dbReference>
<dbReference type="Proteomes" id="UP001168972">
    <property type="component" value="Unassembled WGS sequence"/>
</dbReference>
<evidence type="ECO:0000313" key="2">
    <source>
        <dbReference type="EMBL" id="KAK0161203.1"/>
    </source>
</evidence>
<keyword evidence="3" id="KW-1185">Reference proteome</keyword>
<dbReference type="GO" id="GO:0005656">
    <property type="term" value="C:nuclear pre-replicative complex"/>
    <property type="evidence" value="ECO:0007669"/>
    <property type="project" value="TreeGrafter"/>
</dbReference>
<protein>
    <recommendedName>
        <fullName evidence="1">Origin recognition complex subunit 3 N-terminal domain-containing protein</fullName>
    </recommendedName>
</protein>
<proteinExistence type="predicted"/>
<dbReference type="CDD" id="cd20704">
    <property type="entry name" value="Orc3"/>
    <property type="match status" value="1"/>
</dbReference>
<gene>
    <name evidence="2" type="ORF">PV327_009698</name>
</gene>